<gene>
    <name evidence="18" type="ORF">MCOS_LOCUS6334</name>
</gene>
<evidence type="ECO:0000259" key="17">
    <source>
        <dbReference type="Pfam" id="PF05193"/>
    </source>
</evidence>
<dbReference type="FunFam" id="3.30.830.10:FF:000001">
    <property type="entry name" value="Mitochondrial-processing peptidase subunit beta, mitochondrial"/>
    <property type="match status" value="1"/>
</dbReference>
<evidence type="ECO:0000256" key="14">
    <source>
        <dbReference type="ARBA" id="ARBA00031018"/>
    </source>
</evidence>
<evidence type="ECO:0000256" key="15">
    <source>
        <dbReference type="RuleBase" id="RU004447"/>
    </source>
</evidence>
<dbReference type="AlphaFoldDB" id="A0A0R3UGH6"/>
<dbReference type="PANTHER" id="PTHR11851">
    <property type="entry name" value="METALLOPROTEASE"/>
    <property type="match status" value="1"/>
</dbReference>
<feature type="domain" description="Peptidase M16 C-terminal" evidence="17">
    <location>
        <begin position="203"/>
        <end position="388"/>
    </location>
</feature>
<dbReference type="InterPro" id="IPR011765">
    <property type="entry name" value="Pept_M16_N"/>
</dbReference>
<sequence>MAFRRLCPCVPRLIRFAGSRGIGTATNYAPTIESAHVPPTEVSTLKNGFRIASENWNMPTCTVGVWIDVGSRFETEANNGVAHFLEHMAFKGTDKRTQQSLEAEVENKGAHLNAYTSREMTVYYAKCFSKDLPWACELISDIIKNSRLDQQQVERERSVILREMEEVESNYQEVVFDYLHATAYQGTPLGRTILGPTENVKSLQPRDIRNFVRANYKAPRMVLTAAGGVDHNQLRDLGEEYFGDISAIYDSGDGTSGISPCRFTGSEIRDRDDAMPLAHVALAFEGPGWSDPDTLALMVGSSINGAWDRTHGGGSNVASHLASKFFDQGSVHSYQHFFTCYHDTSLWGVYFTSEKMGLDEAVGSFTKEMVRMSTQITDNEVSRAKNQLKTHLMLQLDGTTPICEDIGRQMLVYGRRVPISEMLTRIDAINAEKLKEVCSKYIFDRCPAVASIGKLLREGRFLTPITLVPIFQFKYTCLILILGPIEVLPDYNRIRDQTWWLRL</sequence>
<organism evidence="18 19">
    <name type="scientific">Mesocestoides corti</name>
    <name type="common">Flatworm</name>
    <dbReference type="NCBI Taxonomy" id="53468"/>
    <lineage>
        <taxon>Eukaryota</taxon>
        <taxon>Metazoa</taxon>
        <taxon>Spiralia</taxon>
        <taxon>Lophotrochozoa</taxon>
        <taxon>Platyhelminthes</taxon>
        <taxon>Cestoda</taxon>
        <taxon>Eucestoda</taxon>
        <taxon>Cyclophyllidea</taxon>
        <taxon>Mesocestoididae</taxon>
        <taxon>Mesocestoides</taxon>
    </lineage>
</organism>
<evidence type="ECO:0000256" key="1">
    <source>
        <dbReference type="ARBA" id="ARBA00001098"/>
    </source>
</evidence>
<dbReference type="GO" id="GO:0006627">
    <property type="term" value="P:protein processing involved in protein targeting to mitochondrion"/>
    <property type="evidence" value="ECO:0007669"/>
    <property type="project" value="TreeGrafter"/>
</dbReference>
<comment type="subcellular location">
    <subcellularLocation>
        <location evidence="3">Mitochondrion</location>
    </subcellularLocation>
</comment>
<evidence type="ECO:0000256" key="12">
    <source>
        <dbReference type="ARBA" id="ARBA00023049"/>
    </source>
</evidence>
<keyword evidence="8" id="KW-0479">Metal-binding</keyword>
<dbReference type="GO" id="GO:0005759">
    <property type="term" value="C:mitochondrial matrix"/>
    <property type="evidence" value="ECO:0007669"/>
    <property type="project" value="UniProtKB-ARBA"/>
</dbReference>
<evidence type="ECO:0000256" key="4">
    <source>
        <dbReference type="ARBA" id="ARBA00007261"/>
    </source>
</evidence>
<evidence type="ECO:0000313" key="18">
    <source>
        <dbReference type="EMBL" id="VDD80331.1"/>
    </source>
</evidence>
<keyword evidence="12" id="KW-0482">Metalloprotease</keyword>
<evidence type="ECO:0000256" key="6">
    <source>
        <dbReference type="ARBA" id="ARBA00020510"/>
    </source>
</evidence>
<evidence type="ECO:0000256" key="13">
    <source>
        <dbReference type="ARBA" id="ARBA00023128"/>
    </source>
</evidence>
<dbReference type="SUPFAM" id="SSF63411">
    <property type="entry name" value="LuxS/MPP-like metallohydrolase"/>
    <property type="match status" value="2"/>
</dbReference>
<dbReference type="FunFam" id="3.30.830.10:FF:000002">
    <property type="entry name" value="Mitochondrial-processing peptidase subunit beta"/>
    <property type="match status" value="1"/>
</dbReference>
<keyword evidence="9" id="KW-0378">Hydrolase</keyword>
<name>A0A0R3UGH6_MESCO</name>
<proteinExistence type="inferred from homology"/>
<dbReference type="PANTHER" id="PTHR11851:SF149">
    <property type="entry name" value="GH01077P"/>
    <property type="match status" value="1"/>
</dbReference>
<keyword evidence="19" id="KW-1185">Reference proteome</keyword>
<accession>A0A0R3UGH6</accession>
<keyword evidence="7" id="KW-0645">Protease</keyword>
<dbReference type="EC" id="3.4.24.64" evidence="5"/>
<comment type="catalytic activity">
    <reaction evidence="1">
        <text>Release of N-terminal transit peptides from precursor proteins imported into the mitochondrion, typically with Arg in position P2.</text>
        <dbReference type="EC" id="3.4.24.64"/>
    </reaction>
</comment>
<dbReference type="GO" id="GO:0004222">
    <property type="term" value="F:metalloendopeptidase activity"/>
    <property type="evidence" value="ECO:0007669"/>
    <property type="project" value="UniProtKB-EC"/>
</dbReference>
<keyword evidence="10" id="KW-0862">Zinc</keyword>
<evidence type="ECO:0000256" key="3">
    <source>
        <dbReference type="ARBA" id="ARBA00004173"/>
    </source>
</evidence>
<protein>
    <recommendedName>
        <fullName evidence="6">Mitochondrial-processing peptidase subunit beta</fullName>
        <ecNumber evidence="5">3.4.24.64</ecNumber>
    </recommendedName>
    <alternativeName>
        <fullName evidence="14">Beta-MPP</fullName>
    </alternativeName>
</protein>
<dbReference type="Gene3D" id="3.30.830.10">
    <property type="entry name" value="Metalloenzyme, LuxS/M16 peptidase-like"/>
    <property type="match status" value="2"/>
</dbReference>
<evidence type="ECO:0000256" key="9">
    <source>
        <dbReference type="ARBA" id="ARBA00022801"/>
    </source>
</evidence>
<keyword evidence="13" id="KW-0496">Mitochondrion</keyword>
<evidence type="ECO:0000313" key="19">
    <source>
        <dbReference type="Proteomes" id="UP000267029"/>
    </source>
</evidence>
<keyword evidence="11" id="KW-0809">Transit peptide</keyword>
<evidence type="ECO:0000256" key="10">
    <source>
        <dbReference type="ARBA" id="ARBA00022833"/>
    </source>
</evidence>
<comment type="similarity">
    <text evidence="4 15">Belongs to the peptidase M16 family.</text>
</comment>
<dbReference type="PROSITE" id="PS00143">
    <property type="entry name" value="INSULINASE"/>
    <property type="match status" value="1"/>
</dbReference>
<feature type="domain" description="Peptidase M16 N-terminal" evidence="16">
    <location>
        <begin position="50"/>
        <end position="196"/>
    </location>
</feature>
<reference evidence="18 19" key="1">
    <citation type="submission" date="2018-10" db="EMBL/GenBank/DDBJ databases">
        <authorList>
            <consortium name="Pathogen Informatics"/>
        </authorList>
    </citation>
    <scope>NUCLEOTIDE SEQUENCE [LARGE SCALE GENOMIC DNA]</scope>
</reference>
<dbReference type="Proteomes" id="UP000267029">
    <property type="component" value="Unassembled WGS sequence"/>
</dbReference>
<dbReference type="OrthoDB" id="10251424at2759"/>
<evidence type="ECO:0000256" key="5">
    <source>
        <dbReference type="ARBA" id="ARBA00012299"/>
    </source>
</evidence>
<dbReference type="InterPro" id="IPR007863">
    <property type="entry name" value="Peptidase_M16_C"/>
</dbReference>
<dbReference type="GO" id="GO:0046872">
    <property type="term" value="F:metal ion binding"/>
    <property type="evidence" value="ECO:0007669"/>
    <property type="project" value="UniProtKB-KW"/>
</dbReference>
<evidence type="ECO:0000256" key="11">
    <source>
        <dbReference type="ARBA" id="ARBA00022946"/>
    </source>
</evidence>
<dbReference type="InterPro" id="IPR001431">
    <property type="entry name" value="Pept_M16_Zn_BS"/>
</dbReference>
<dbReference type="InterPro" id="IPR011249">
    <property type="entry name" value="Metalloenz_LuxS/M16"/>
</dbReference>
<dbReference type="STRING" id="53468.A0A0R3UGH6"/>
<dbReference type="InterPro" id="IPR050361">
    <property type="entry name" value="MPP/UQCRC_Complex"/>
</dbReference>
<evidence type="ECO:0000256" key="8">
    <source>
        <dbReference type="ARBA" id="ARBA00022723"/>
    </source>
</evidence>
<evidence type="ECO:0000256" key="7">
    <source>
        <dbReference type="ARBA" id="ARBA00022670"/>
    </source>
</evidence>
<evidence type="ECO:0000256" key="2">
    <source>
        <dbReference type="ARBA" id="ARBA00001947"/>
    </source>
</evidence>
<dbReference type="Pfam" id="PF05193">
    <property type="entry name" value="Peptidase_M16_C"/>
    <property type="match status" value="1"/>
</dbReference>
<dbReference type="EMBL" id="UXSR01005252">
    <property type="protein sequence ID" value="VDD80331.1"/>
    <property type="molecule type" value="Genomic_DNA"/>
</dbReference>
<evidence type="ECO:0000259" key="16">
    <source>
        <dbReference type="Pfam" id="PF00675"/>
    </source>
</evidence>
<dbReference type="Pfam" id="PF00675">
    <property type="entry name" value="Peptidase_M16"/>
    <property type="match status" value="1"/>
</dbReference>
<comment type="cofactor">
    <cofactor evidence="2">
        <name>Zn(2+)</name>
        <dbReference type="ChEBI" id="CHEBI:29105"/>
    </cofactor>
</comment>